<sequence length="93" mass="8984">MPSTAVTAQPAPTQVAPPATTVAAVPSPIVSNPSPSTQNSASAVAAARIDPGSLAQGDHPLAPTVPVAGILVAFGGTLIAVGGVVGLRRYPPL</sequence>
<proteinExistence type="predicted"/>
<name>A0ABP9S3J1_9MICC</name>
<dbReference type="Proteomes" id="UP001500200">
    <property type="component" value="Unassembled WGS sequence"/>
</dbReference>
<reference evidence="3" key="1">
    <citation type="journal article" date="2019" name="Int. J. Syst. Evol. Microbiol.">
        <title>The Global Catalogue of Microorganisms (GCM) 10K type strain sequencing project: providing services to taxonomists for standard genome sequencing and annotation.</title>
        <authorList>
            <consortium name="The Broad Institute Genomics Platform"/>
            <consortium name="The Broad Institute Genome Sequencing Center for Infectious Disease"/>
            <person name="Wu L."/>
            <person name="Ma J."/>
        </authorList>
    </citation>
    <scope>NUCLEOTIDE SEQUENCE [LARGE SCALE GENOMIC DNA]</scope>
    <source>
        <strain evidence="3">JCM 18514</strain>
    </source>
</reference>
<evidence type="ECO:0000313" key="2">
    <source>
        <dbReference type="EMBL" id="GAA5190966.1"/>
    </source>
</evidence>
<accession>A0ABP9S3J1</accession>
<keyword evidence="1" id="KW-0472">Membrane</keyword>
<keyword evidence="1" id="KW-1133">Transmembrane helix</keyword>
<keyword evidence="1" id="KW-0812">Transmembrane</keyword>
<gene>
    <name evidence="2" type="ORF">GCM10023346_09290</name>
</gene>
<protein>
    <submittedName>
        <fullName evidence="2">Uncharacterized protein</fullName>
    </submittedName>
</protein>
<evidence type="ECO:0000256" key="1">
    <source>
        <dbReference type="SAM" id="Phobius"/>
    </source>
</evidence>
<keyword evidence="3" id="KW-1185">Reference proteome</keyword>
<evidence type="ECO:0000313" key="3">
    <source>
        <dbReference type="Proteomes" id="UP001500200"/>
    </source>
</evidence>
<comment type="caution">
    <text evidence="2">The sequence shown here is derived from an EMBL/GenBank/DDBJ whole genome shotgun (WGS) entry which is preliminary data.</text>
</comment>
<organism evidence="2 3">
    <name type="scientific">Arthrobacter gyeryongensis</name>
    <dbReference type="NCBI Taxonomy" id="1650592"/>
    <lineage>
        <taxon>Bacteria</taxon>
        <taxon>Bacillati</taxon>
        <taxon>Actinomycetota</taxon>
        <taxon>Actinomycetes</taxon>
        <taxon>Micrococcales</taxon>
        <taxon>Micrococcaceae</taxon>
        <taxon>Arthrobacter</taxon>
    </lineage>
</organism>
<dbReference type="EMBL" id="BAABKK010000006">
    <property type="protein sequence ID" value="GAA5190966.1"/>
    <property type="molecule type" value="Genomic_DNA"/>
</dbReference>
<feature type="transmembrane region" description="Helical" evidence="1">
    <location>
        <begin position="67"/>
        <end position="87"/>
    </location>
</feature>